<feature type="compositionally biased region" description="Basic and acidic residues" evidence="1">
    <location>
        <begin position="19"/>
        <end position="29"/>
    </location>
</feature>
<feature type="compositionally biased region" description="Polar residues" evidence="1">
    <location>
        <begin position="134"/>
        <end position="144"/>
    </location>
</feature>
<name>A0A5C3MF98_9AGAR</name>
<proteinExistence type="predicted"/>
<keyword evidence="3" id="KW-1185">Reference proteome</keyword>
<dbReference type="OrthoDB" id="3227079at2759"/>
<reference evidence="2 3" key="1">
    <citation type="journal article" date="2019" name="Nat. Ecol. Evol.">
        <title>Megaphylogeny resolves global patterns of mushroom evolution.</title>
        <authorList>
            <person name="Varga T."/>
            <person name="Krizsan K."/>
            <person name="Foldi C."/>
            <person name="Dima B."/>
            <person name="Sanchez-Garcia M."/>
            <person name="Sanchez-Ramirez S."/>
            <person name="Szollosi G.J."/>
            <person name="Szarkandi J.G."/>
            <person name="Papp V."/>
            <person name="Albert L."/>
            <person name="Andreopoulos W."/>
            <person name="Angelini C."/>
            <person name="Antonin V."/>
            <person name="Barry K.W."/>
            <person name="Bougher N.L."/>
            <person name="Buchanan P."/>
            <person name="Buyck B."/>
            <person name="Bense V."/>
            <person name="Catcheside P."/>
            <person name="Chovatia M."/>
            <person name="Cooper J."/>
            <person name="Damon W."/>
            <person name="Desjardin D."/>
            <person name="Finy P."/>
            <person name="Geml J."/>
            <person name="Haridas S."/>
            <person name="Hughes K."/>
            <person name="Justo A."/>
            <person name="Karasinski D."/>
            <person name="Kautmanova I."/>
            <person name="Kiss B."/>
            <person name="Kocsube S."/>
            <person name="Kotiranta H."/>
            <person name="LaButti K.M."/>
            <person name="Lechner B.E."/>
            <person name="Liimatainen K."/>
            <person name="Lipzen A."/>
            <person name="Lukacs Z."/>
            <person name="Mihaltcheva S."/>
            <person name="Morgado L.N."/>
            <person name="Niskanen T."/>
            <person name="Noordeloos M.E."/>
            <person name="Ohm R.A."/>
            <person name="Ortiz-Santana B."/>
            <person name="Ovrebo C."/>
            <person name="Racz N."/>
            <person name="Riley R."/>
            <person name="Savchenko A."/>
            <person name="Shiryaev A."/>
            <person name="Soop K."/>
            <person name="Spirin V."/>
            <person name="Szebenyi C."/>
            <person name="Tomsovsky M."/>
            <person name="Tulloss R.E."/>
            <person name="Uehling J."/>
            <person name="Grigoriev I.V."/>
            <person name="Vagvolgyi C."/>
            <person name="Papp T."/>
            <person name="Martin F.M."/>
            <person name="Miettinen O."/>
            <person name="Hibbett D.S."/>
            <person name="Nagy L.G."/>
        </authorList>
    </citation>
    <scope>NUCLEOTIDE SEQUENCE [LARGE SCALE GENOMIC DNA]</scope>
    <source>
        <strain evidence="2 3">CBS 166.37</strain>
    </source>
</reference>
<dbReference type="EMBL" id="ML213590">
    <property type="protein sequence ID" value="TFK44032.1"/>
    <property type="molecule type" value="Genomic_DNA"/>
</dbReference>
<evidence type="ECO:0000313" key="2">
    <source>
        <dbReference type="EMBL" id="TFK44032.1"/>
    </source>
</evidence>
<sequence>MAAILSRVFACCLQRKRTQKSETPDEHTHLIPASTEPTSPPLPNVVVVDQQKFNERLNTIVRSKEGKMVNVNARLPFNLHNKFLSGTLDPSLSSRSASTSTRPSPSLSPLSSTPHTHTQIQAHVGAPLNVVPQVPTQTRESSLASREADMDVYTRNPILNVRLVRGSAVLSGTSTRRGRARMKAGEEETVHSAGSAEALPHPPTLDLTPVSLEEVVLGNTDEEATPRATISYKEGFTAEGASAPRPIMSISPPSALELKLKDAGPISVSWGD</sequence>
<protein>
    <submittedName>
        <fullName evidence="2">Uncharacterized protein</fullName>
    </submittedName>
</protein>
<dbReference type="STRING" id="68775.A0A5C3MF98"/>
<feature type="region of interest" description="Disordered" evidence="1">
    <location>
        <begin position="90"/>
        <end position="148"/>
    </location>
</feature>
<accession>A0A5C3MF98</accession>
<dbReference type="Proteomes" id="UP000308652">
    <property type="component" value="Unassembled WGS sequence"/>
</dbReference>
<feature type="compositionally biased region" description="Low complexity" evidence="1">
    <location>
        <begin position="90"/>
        <end position="118"/>
    </location>
</feature>
<feature type="region of interest" description="Disordered" evidence="1">
    <location>
        <begin position="17"/>
        <end position="43"/>
    </location>
</feature>
<evidence type="ECO:0000313" key="3">
    <source>
        <dbReference type="Proteomes" id="UP000308652"/>
    </source>
</evidence>
<dbReference type="AlphaFoldDB" id="A0A5C3MF98"/>
<gene>
    <name evidence="2" type="ORF">BDQ12DRAFT_672274</name>
</gene>
<organism evidence="2 3">
    <name type="scientific">Crucibulum laeve</name>
    <dbReference type="NCBI Taxonomy" id="68775"/>
    <lineage>
        <taxon>Eukaryota</taxon>
        <taxon>Fungi</taxon>
        <taxon>Dikarya</taxon>
        <taxon>Basidiomycota</taxon>
        <taxon>Agaricomycotina</taxon>
        <taxon>Agaricomycetes</taxon>
        <taxon>Agaricomycetidae</taxon>
        <taxon>Agaricales</taxon>
        <taxon>Agaricineae</taxon>
        <taxon>Nidulariaceae</taxon>
        <taxon>Crucibulum</taxon>
    </lineage>
</organism>
<evidence type="ECO:0000256" key="1">
    <source>
        <dbReference type="SAM" id="MobiDB-lite"/>
    </source>
</evidence>